<proteinExistence type="predicted"/>
<sequence>MSFQTSALILSWIAILLLALVVSGLVRQVHALTSGTAGRPGSVGLRPGAPAPGFRDLAPPSPATLVLLFLDSGCATCEHLLDEVAERAPRGDVALRVLYRNAAPAGAADVPVTVLGEQAELFDRYDAIATPFAVVVDATGRVRRSEPVGSRSALRHLLDQVDQVDQPPGGAPGPAVHQIQRGGAR</sequence>
<evidence type="ECO:0000313" key="3">
    <source>
        <dbReference type="Proteomes" id="UP000198217"/>
    </source>
</evidence>
<feature type="region of interest" description="Disordered" evidence="1">
    <location>
        <begin position="165"/>
        <end position="185"/>
    </location>
</feature>
<dbReference type="RefSeq" id="WP_197700231.1">
    <property type="nucleotide sequence ID" value="NZ_LT607750.1"/>
</dbReference>
<evidence type="ECO:0000313" key="2">
    <source>
        <dbReference type="EMBL" id="SCG45813.1"/>
    </source>
</evidence>
<organism evidence="2 3">
    <name type="scientific">Micromonospora echinaurantiaca</name>
    <dbReference type="NCBI Taxonomy" id="47857"/>
    <lineage>
        <taxon>Bacteria</taxon>
        <taxon>Bacillati</taxon>
        <taxon>Actinomycetota</taxon>
        <taxon>Actinomycetes</taxon>
        <taxon>Micromonosporales</taxon>
        <taxon>Micromonosporaceae</taxon>
        <taxon>Micromonospora</taxon>
    </lineage>
</organism>
<protein>
    <recommendedName>
        <fullName evidence="4">Thioredoxin domain-containing protein</fullName>
    </recommendedName>
</protein>
<evidence type="ECO:0000256" key="1">
    <source>
        <dbReference type="SAM" id="MobiDB-lite"/>
    </source>
</evidence>
<accession>A0A1C5HIR5</accession>
<dbReference type="SUPFAM" id="SSF52833">
    <property type="entry name" value="Thioredoxin-like"/>
    <property type="match status" value="1"/>
</dbReference>
<evidence type="ECO:0008006" key="4">
    <source>
        <dbReference type="Google" id="ProtNLM"/>
    </source>
</evidence>
<dbReference type="AlphaFoldDB" id="A0A1C5HIR5"/>
<keyword evidence="3" id="KW-1185">Reference proteome</keyword>
<reference evidence="2 3" key="1">
    <citation type="submission" date="2016-06" db="EMBL/GenBank/DDBJ databases">
        <authorList>
            <person name="Kjaerup R.B."/>
            <person name="Dalgaard T.S."/>
            <person name="Juul-Madsen H.R."/>
        </authorList>
    </citation>
    <scope>NUCLEOTIDE SEQUENCE [LARGE SCALE GENOMIC DNA]</scope>
    <source>
        <strain evidence="2 3">DSM 43904</strain>
    </source>
</reference>
<dbReference type="EMBL" id="LT607750">
    <property type="protein sequence ID" value="SCG45813.1"/>
    <property type="molecule type" value="Genomic_DNA"/>
</dbReference>
<name>A0A1C5HIR5_9ACTN</name>
<dbReference type="InterPro" id="IPR036249">
    <property type="entry name" value="Thioredoxin-like_sf"/>
</dbReference>
<dbReference type="Proteomes" id="UP000198217">
    <property type="component" value="Chromosome I"/>
</dbReference>
<gene>
    <name evidence="2" type="ORF">GA0070609_1683</name>
</gene>